<reference evidence="2 3" key="1">
    <citation type="submission" date="2019-03" db="EMBL/GenBank/DDBJ databases">
        <title>First draft genome of Liparis tanakae, snailfish: a comprehensive survey of snailfish specific genes.</title>
        <authorList>
            <person name="Kim W."/>
            <person name="Song I."/>
            <person name="Jeong J.-H."/>
            <person name="Kim D."/>
            <person name="Kim S."/>
            <person name="Ryu S."/>
            <person name="Song J.Y."/>
            <person name="Lee S.K."/>
        </authorList>
    </citation>
    <scope>NUCLEOTIDE SEQUENCE [LARGE SCALE GENOMIC DNA]</scope>
    <source>
        <tissue evidence="2">Muscle</tissue>
    </source>
</reference>
<sequence>MIPTELPGDRVPHREQNQDRRVPHAVLSSRRRGGGWEAGPAETSRPLHTWLQDSVCAAQRTAAADR</sequence>
<dbReference type="Proteomes" id="UP000314294">
    <property type="component" value="Unassembled WGS sequence"/>
</dbReference>
<gene>
    <name evidence="2" type="ORF">EYF80_060959</name>
</gene>
<dbReference type="AlphaFoldDB" id="A0A4Z2EJ93"/>
<feature type="compositionally biased region" description="Basic and acidic residues" evidence="1">
    <location>
        <begin position="7"/>
        <end position="22"/>
    </location>
</feature>
<feature type="region of interest" description="Disordered" evidence="1">
    <location>
        <begin position="1"/>
        <end position="45"/>
    </location>
</feature>
<name>A0A4Z2EJ93_9TELE</name>
<protein>
    <submittedName>
        <fullName evidence="2">Uncharacterized protein</fullName>
    </submittedName>
</protein>
<dbReference type="EMBL" id="SRLO01006309">
    <property type="protein sequence ID" value="TNN28893.1"/>
    <property type="molecule type" value="Genomic_DNA"/>
</dbReference>
<evidence type="ECO:0000313" key="2">
    <source>
        <dbReference type="EMBL" id="TNN28893.1"/>
    </source>
</evidence>
<proteinExistence type="predicted"/>
<evidence type="ECO:0000313" key="3">
    <source>
        <dbReference type="Proteomes" id="UP000314294"/>
    </source>
</evidence>
<accession>A0A4Z2EJ93</accession>
<evidence type="ECO:0000256" key="1">
    <source>
        <dbReference type="SAM" id="MobiDB-lite"/>
    </source>
</evidence>
<organism evidence="2 3">
    <name type="scientific">Liparis tanakae</name>
    <name type="common">Tanaka's snailfish</name>
    <dbReference type="NCBI Taxonomy" id="230148"/>
    <lineage>
        <taxon>Eukaryota</taxon>
        <taxon>Metazoa</taxon>
        <taxon>Chordata</taxon>
        <taxon>Craniata</taxon>
        <taxon>Vertebrata</taxon>
        <taxon>Euteleostomi</taxon>
        <taxon>Actinopterygii</taxon>
        <taxon>Neopterygii</taxon>
        <taxon>Teleostei</taxon>
        <taxon>Neoteleostei</taxon>
        <taxon>Acanthomorphata</taxon>
        <taxon>Eupercaria</taxon>
        <taxon>Perciformes</taxon>
        <taxon>Cottioidei</taxon>
        <taxon>Cottales</taxon>
        <taxon>Liparidae</taxon>
        <taxon>Liparis</taxon>
    </lineage>
</organism>
<keyword evidence="3" id="KW-1185">Reference proteome</keyword>
<comment type="caution">
    <text evidence="2">The sequence shown here is derived from an EMBL/GenBank/DDBJ whole genome shotgun (WGS) entry which is preliminary data.</text>
</comment>